<evidence type="ECO:0000313" key="3">
    <source>
        <dbReference type="Proteomes" id="UP000604475"/>
    </source>
</evidence>
<evidence type="ECO:0000259" key="1">
    <source>
        <dbReference type="Pfam" id="PF03235"/>
    </source>
</evidence>
<name>A0A937URD0_9ACTN</name>
<dbReference type="RefSeq" id="WP_202998877.1">
    <property type="nucleotide sequence ID" value="NZ_JADWYU010000096.1"/>
</dbReference>
<keyword evidence="3" id="KW-1185">Reference proteome</keyword>
<dbReference type="PANTHER" id="PTHR37292">
    <property type="entry name" value="VNG6097C"/>
    <property type="match status" value="1"/>
</dbReference>
<sequence length="613" mass="68565">MALDNIGLEKLLRQVAAGQVQLPEFQRAWKWDDDRIRSLLATVTLDYPLGVVMTLETGGETRFRARALHGVPPGPAAAEPEQLLLDGQQRLTSLYQALLADRPVDTEDSRHKAIQRWYYVEIDKAIDLSTDREEAIVSVPPERVIREDFGRRVRTDLSTTQGECAAGLFPLNIVFDNDRVVAWQRVFVRARADDTNWDRWSAFEKYALHKITRYQVPMIKLPKETDKVAVCAVFEKVNTGGVVLNVFELLTAMYAGDSGYFREAGADFHLAQDWEARKAVLVEAHEALAELQNIDFLQAVALVVTYQRRRAWLASGPAGTAPAGTAPAIGCKRRDLLDLPLADYRRWADQVADAFAWTGAFLREQCVFQSNFLPYRTQLIPLAAIRVILGDEADKPEVRERLARWYWCGVLGELYSGTFESRFSKDVEQVVAWVAGGPEPDTIVEATFHEQRLATLTTRNSAAYKGVYALLVKQGAYDWHFTEAPIDGDTAVGRDVDIRMIFPKSWFQRTARRDARMNSVVNKTVLSYQASQRMTARAPAAYLDVLARESGVPADWLDDRVATHLIEPALLRAADFDAFYADRTARLLDLVDDAMGKRAVRAAGAGAAGPADA</sequence>
<dbReference type="EMBL" id="JAEACQ010000162">
    <property type="protein sequence ID" value="MBL7627616.1"/>
    <property type="molecule type" value="Genomic_DNA"/>
</dbReference>
<reference evidence="2" key="1">
    <citation type="submission" date="2020-12" db="EMBL/GenBank/DDBJ databases">
        <title>Genomic characterization of non-nitrogen-fixing Frankia strains.</title>
        <authorList>
            <person name="Carlos-Shanley C."/>
            <person name="Guerra T."/>
            <person name="Hahn D."/>
        </authorList>
    </citation>
    <scope>NUCLEOTIDE SEQUENCE</scope>
    <source>
        <strain evidence="2">CN6</strain>
    </source>
</reference>
<dbReference type="PANTHER" id="PTHR37292:SF2">
    <property type="entry name" value="DUF262 DOMAIN-CONTAINING PROTEIN"/>
    <property type="match status" value="1"/>
</dbReference>
<evidence type="ECO:0000313" key="2">
    <source>
        <dbReference type="EMBL" id="MBL7627616.1"/>
    </source>
</evidence>
<gene>
    <name evidence="2" type="ORF">I7412_10625</name>
</gene>
<dbReference type="AlphaFoldDB" id="A0A937URD0"/>
<dbReference type="Pfam" id="PF03235">
    <property type="entry name" value="GmrSD_N"/>
    <property type="match status" value="1"/>
</dbReference>
<accession>A0A937URD0</accession>
<feature type="domain" description="GmrSD restriction endonucleases N-terminal" evidence="1">
    <location>
        <begin position="8"/>
        <end position="254"/>
    </location>
</feature>
<organism evidence="2 3">
    <name type="scientific">Frankia nepalensis</name>
    <dbReference type="NCBI Taxonomy" id="1836974"/>
    <lineage>
        <taxon>Bacteria</taxon>
        <taxon>Bacillati</taxon>
        <taxon>Actinomycetota</taxon>
        <taxon>Actinomycetes</taxon>
        <taxon>Frankiales</taxon>
        <taxon>Frankiaceae</taxon>
        <taxon>Frankia</taxon>
    </lineage>
</organism>
<dbReference type="Proteomes" id="UP000604475">
    <property type="component" value="Unassembled WGS sequence"/>
</dbReference>
<proteinExistence type="predicted"/>
<dbReference type="InterPro" id="IPR004919">
    <property type="entry name" value="GmrSD_N"/>
</dbReference>
<comment type="caution">
    <text evidence="2">The sequence shown here is derived from an EMBL/GenBank/DDBJ whole genome shotgun (WGS) entry which is preliminary data.</text>
</comment>
<protein>
    <submittedName>
        <fullName evidence="2">DUF262 domain-containing protein</fullName>
    </submittedName>
</protein>